<feature type="transmembrane region" description="Helical" evidence="3">
    <location>
        <begin position="685"/>
        <end position="707"/>
    </location>
</feature>
<dbReference type="RefSeq" id="XP_038776787.1">
    <property type="nucleotide sequence ID" value="XM_038920859.1"/>
</dbReference>
<protein>
    <recommendedName>
        <fullName evidence="4">Zn(2)-C6 fungal-type domain-containing protein</fullName>
    </recommendedName>
</protein>
<evidence type="ECO:0000259" key="4">
    <source>
        <dbReference type="PROSITE" id="PS50048"/>
    </source>
</evidence>
<name>A0A875RZ91_EENNA</name>
<gene>
    <name evidence="5" type="ORF">FOA43_000529</name>
</gene>
<dbReference type="PROSITE" id="PS00463">
    <property type="entry name" value="ZN2_CY6_FUNGAL_1"/>
    <property type="match status" value="1"/>
</dbReference>
<reference evidence="5" key="1">
    <citation type="submission" date="2020-10" db="EMBL/GenBank/DDBJ databases">
        <authorList>
            <person name="Roach M.J.R."/>
        </authorList>
    </citation>
    <scope>NUCLEOTIDE SEQUENCE</scope>
    <source>
        <strain evidence="5">CBS 1945</strain>
    </source>
</reference>
<keyword evidence="1" id="KW-0539">Nucleus</keyword>
<dbReference type="OrthoDB" id="3994232at2759"/>
<dbReference type="SMART" id="SM00066">
    <property type="entry name" value="GAL4"/>
    <property type="match status" value="1"/>
</dbReference>
<dbReference type="Gene3D" id="4.10.240.10">
    <property type="entry name" value="Zn(2)-C6 fungal-type DNA-binding domain"/>
    <property type="match status" value="1"/>
</dbReference>
<keyword evidence="3" id="KW-0812">Transmembrane</keyword>
<keyword evidence="3" id="KW-0472">Membrane</keyword>
<keyword evidence="6" id="KW-1185">Reference proteome</keyword>
<dbReference type="GO" id="GO:0045944">
    <property type="term" value="P:positive regulation of transcription by RNA polymerase II"/>
    <property type="evidence" value="ECO:0007669"/>
    <property type="project" value="TreeGrafter"/>
</dbReference>
<feature type="region of interest" description="Disordered" evidence="2">
    <location>
        <begin position="154"/>
        <end position="258"/>
    </location>
</feature>
<dbReference type="CDD" id="cd00067">
    <property type="entry name" value="GAL4"/>
    <property type="match status" value="1"/>
</dbReference>
<dbReference type="GO" id="GO:0000976">
    <property type="term" value="F:transcription cis-regulatory region binding"/>
    <property type="evidence" value="ECO:0007669"/>
    <property type="project" value="TreeGrafter"/>
</dbReference>
<organism evidence="5 6">
    <name type="scientific">Eeniella nana</name>
    <name type="common">Yeast</name>
    <name type="synonym">Brettanomyces nanus</name>
    <dbReference type="NCBI Taxonomy" id="13502"/>
    <lineage>
        <taxon>Eukaryota</taxon>
        <taxon>Fungi</taxon>
        <taxon>Dikarya</taxon>
        <taxon>Ascomycota</taxon>
        <taxon>Saccharomycotina</taxon>
        <taxon>Pichiomycetes</taxon>
        <taxon>Pichiales</taxon>
        <taxon>Pichiaceae</taxon>
        <taxon>Brettanomyces</taxon>
    </lineage>
</organism>
<evidence type="ECO:0000313" key="6">
    <source>
        <dbReference type="Proteomes" id="UP000662931"/>
    </source>
</evidence>
<keyword evidence="3" id="KW-1133">Transmembrane helix</keyword>
<proteinExistence type="predicted"/>
<dbReference type="AlphaFoldDB" id="A0A875RZ91"/>
<dbReference type="PANTHER" id="PTHR37534:SF49">
    <property type="entry name" value="LYSINE BIOSYNTHESIS REGULATORY PROTEIN LYS14"/>
    <property type="match status" value="1"/>
</dbReference>
<dbReference type="SUPFAM" id="SSF57701">
    <property type="entry name" value="Zn2/Cys6 DNA-binding domain"/>
    <property type="match status" value="1"/>
</dbReference>
<dbReference type="InterPro" id="IPR001138">
    <property type="entry name" value="Zn2Cys6_DnaBD"/>
</dbReference>
<dbReference type="GeneID" id="62193930"/>
<feature type="compositionally biased region" description="Polar residues" evidence="2">
    <location>
        <begin position="233"/>
        <end position="253"/>
    </location>
</feature>
<evidence type="ECO:0000256" key="3">
    <source>
        <dbReference type="SAM" id="Phobius"/>
    </source>
</evidence>
<dbReference type="PROSITE" id="PS50048">
    <property type="entry name" value="ZN2_CY6_FUNGAL_2"/>
    <property type="match status" value="1"/>
</dbReference>
<feature type="compositionally biased region" description="Polar residues" evidence="2">
    <location>
        <begin position="174"/>
        <end position="222"/>
    </location>
</feature>
<dbReference type="KEGG" id="bnn:FOA43_000529"/>
<feature type="compositionally biased region" description="Low complexity" evidence="2">
    <location>
        <begin position="155"/>
        <end position="166"/>
    </location>
</feature>
<dbReference type="Pfam" id="PF00172">
    <property type="entry name" value="Zn_clus"/>
    <property type="match status" value="1"/>
</dbReference>
<dbReference type="EMBL" id="CP064812">
    <property type="protein sequence ID" value="QPG73222.1"/>
    <property type="molecule type" value="Genomic_DNA"/>
</dbReference>
<evidence type="ECO:0000313" key="5">
    <source>
        <dbReference type="EMBL" id="QPG73222.1"/>
    </source>
</evidence>
<dbReference type="GO" id="GO:0005634">
    <property type="term" value="C:nucleus"/>
    <property type="evidence" value="ECO:0007669"/>
    <property type="project" value="TreeGrafter"/>
</dbReference>
<accession>A0A875RZ91</accession>
<sequence length="763" mass="88072">MSRVSKTVRKKTGYSRKGCEDCKHAHLKCDEGLPSCKRCIRRQKRCVYNTKFVVEGVDDKGSSLNFILNHNQRLQEPLHQPMQMQMRTGRVQMQQSTLPQMQMPRIEVIQNASLLPPTNNQNIVGANSFQMQPAYPINSQPHVRSPRINMRLIDSISSNPSPSQQQFIRPQPPHQQRSIDQNRAYISQNLPLDTPSPNTSINARSLDGTNVDNQKDGTTTNLKHILNKEDGSMHSNHTNASTVSSQNHSQQSPLSQQQIDDSFDDSLDKLKLDDLVDILPDDLKFLSMLTAQDPSWFLMGTNNVKPERNPNMNVFQIQWRNVSNLEYMQLLYQYDPIILRPEKAVSLSDTELIDFNWTLCRVSQFYYNFSSYPDETFNQLMQIFQRLSKKHTIIQNVIMFNSSVFMITFYENMKHPNQARIWDRSVRLPTLKHILDSIRDGLIKDCSFSELVTIAFSVLILFSINSCDTNSLWRSNLTNCYRLLTKASELLPSVNTQDESDMAALKLFQVIREWFFNVEFLAMVSSDNGGEITARTPLDIMFAGSSPNKLITFDNGINGLRGYSGELNPILHKLYRFIDMEKKRGRNLSGTNILRLVLETRDTKVLNEAKTFGFELLWDLKKLPNNYKPLNIQDLRMDISLKDIDKAFRMGIEFYSTFFLIGQRDPITASEQLTSILEMIYAIPYYYTCGIALHWIIFACALAAIVIRDDKLYDGFLDILRKISSKGMYVPEKSIERLNHTKRVLENKDYEHLIDPHQDYIVF</sequence>
<dbReference type="GO" id="GO:0008270">
    <property type="term" value="F:zinc ion binding"/>
    <property type="evidence" value="ECO:0007669"/>
    <property type="project" value="InterPro"/>
</dbReference>
<dbReference type="GO" id="GO:0000981">
    <property type="term" value="F:DNA-binding transcription factor activity, RNA polymerase II-specific"/>
    <property type="evidence" value="ECO:0007669"/>
    <property type="project" value="InterPro"/>
</dbReference>
<evidence type="ECO:0000256" key="1">
    <source>
        <dbReference type="ARBA" id="ARBA00023242"/>
    </source>
</evidence>
<dbReference type="PANTHER" id="PTHR37534">
    <property type="entry name" value="TRANSCRIPTIONAL ACTIVATOR PROTEIN UGA3"/>
    <property type="match status" value="1"/>
</dbReference>
<feature type="domain" description="Zn(2)-C6 fungal-type" evidence="4">
    <location>
        <begin position="18"/>
        <end position="48"/>
    </location>
</feature>
<dbReference type="InterPro" id="IPR036864">
    <property type="entry name" value="Zn2-C6_fun-type_DNA-bd_sf"/>
</dbReference>
<dbReference type="Proteomes" id="UP000662931">
    <property type="component" value="Chromosome 1"/>
</dbReference>
<evidence type="ECO:0000256" key="2">
    <source>
        <dbReference type="SAM" id="MobiDB-lite"/>
    </source>
</evidence>